<reference evidence="2 3" key="1">
    <citation type="submission" date="2018-03" db="EMBL/GenBank/DDBJ databases">
        <title>Genomic Encyclopedia of Type Strains, Phase III (KMG-III): the genomes of soil and plant-associated and newly described type strains.</title>
        <authorList>
            <person name="Whitman W."/>
        </authorList>
    </citation>
    <scope>NUCLEOTIDE SEQUENCE [LARGE SCALE GENOMIC DNA]</scope>
    <source>
        <strain evidence="2 3">CGMCC 4.7125</strain>
    </source>
</reference>
<protein>
    <submittedName>
        <fullName evidence="2">HK97 family phage portal protein</fullName>
    </submittedName>
</protein>
<dbReference type="Gene3D" id="3.40.140.120">
    <property type="match status" value="1"/>
</dbReference>
<dbReference type="AlphaFoldDB" id="A0A2T0LSU8"/>
<name>A0A2T0LSU8_9PSEU</name>
<evidence type="ECO:0000313" key="3">
    <source>
        <dbReference type="Proteomes" id="UP000238362"/>
    </source>
</evidence>
<evidence type="ECO:0000256" key="1">
    <source>
        <dbReference type="SAM" id="MobiDB-lite"/>
    </source>
</evidence>
<proteinExistence type="predicted"/>
<feature type="compositionally biased region" description="Polar residues" evidence="1">
    <location>
        <begin position="351"/>
        <end position="378"/>
    </location>
</feature>
<feature type="region of interest" description="Disordered" evidence="1">
    <location>
        <begin position="334"/>
        <end position="378"/>
    </location>
</feature>
<dbReference type="Pfam" id="PF04860">
    <property type="entry name" value="Phage_portal"/>
    <property type="match status" value="1"/>
</dbReference>
<accession>A0A2T0LSU8</accession>
<dbReference type="NCBIfam" id="TIGR01537">
    <property type="entry name" value="portal_HK97"/>
    <property type="match status" value="1"/>
</dbReference>
<evidence type="ECO:0000313" key="2">
    <source>
        <dbReference type="EMBL" id="PRX46747.1"/>
    </source>
</evidence>
<gene>
    <name evidence="2" type="ORF">B0I33_107325</name>
</gene>
<dbReference type="EMBL" id="PVNH01000007">
    <property type="protein sequence ID" value="PRX46747.1"/>
    <property type="molecule type" value="Genomic_DNA"/>
</dbReference>
<dbReference type="InterPro" id="IPR006427">
    <property type="entry name" value="Portal_HK97"/>
</dbReference>
<dbReference type="Gene3D" id="1.20.1270.210">
    <property type="match status" value="1"/>
</dbReference>
<keyword evidence="3" id="KW-1185">Reference proteome</keyword>
<organism evidence="2 3">
    <name type="scientific">Prauserella shujinwangii</name>
    <dbReference type="NCBI Taxonomy" id="1453103"/>
    <lineage>
        <taxon>Bacteria</taxon>
        <taxon>Bacillati</taxon>
        <taxon>Actinomycetota</taxon>
        <taxon>Actinomycetes</taxon>
        <taxon>Pseudonocardiales</taxon>
        <taxon>Pseudonocardiaceae</taxon>
        <taxon>Prauserella</taxon>
    </lineage>
</organism>
<comment type="caution">
    <text evidence="2">The sequence shown here is derived from an EMBL/GenBank/DDBJ whole genome shotgun (WGS) entry which is preliminary data.</text>
</comment>
<sequence>MTALNLSAVYRSVNLIAGTIASLPLQTLTVAEGRRQTVRSFLDNPAGAASEVGLQTPFSWKETVVLHLLLHGDAFLLHRYGGAGQLIGLLPVHPSYVTVEWNDRAPGGKLYKIHLDGREPLVKDARGMTQVMGPSLDRLRGMSPIRFARNSLGTALAGDRSAARMFRNGGAYNIIVTPEEDVTKDEAETIKADLQAKMTGPENAGEIAVINRKLKLSPWSMSAEDAQFLQSRTFQIEEIGRWWGVPPHLLGLTEKSTSWGTGLSEQNRGLARHVLMPWTLRLQEALSTLVENPRLVEFDFSGYLKPSPEDEVRLLIEQIDSGLLTLNEARAQRNLPPVEGGDIPRQGFAQPVQSDQPNQLGQPENTNGRGTNLLSQAR</sequence>
<dbReference type="Gene3D" id="3.30.1120.70">
    <property type="match status" value="1"/>
</dbReference>
<dbReference type="InterPro" id="IPR006944">
    <property type="entry name" value="Phage/GTA_portal"/>
</dbReference>
<dbReference type="Proteomes" id="UP000238362">
    <property type="component" value="Unassembled WGS sequence"/>
</dbReference>